<comment type="caution">
    <text evidence="3">The sequence shown here is derived from an EMBL/GenBank/DDBJ whole genome shotgun (WGS) entry which is preliminary data.</text>
</comment>
<feature type="region of interest" description="Disordered" evidence="2">
    <location>
        <begin position="38"/>
        <end position="59"/>
    </location>
</feature>
<keyword evidence="1" id="KW-0175">Coiled coil</keyword>
<sequence length="206" mass="23762">YPSSTMDCSTFSQVSPSIPFASSPFTEGLGTAGIMKSSATERRNRFDEPSQGSFRIERLGCSPRDDPLVASNAFVKEMNAQRKREKRSHRYNKLADEMYEERKIRIELEEKTEKRLRVIEKRLGIASSDEDEGNSGQEVTKQEGSINQDCSKETFDRLMTRIRDLKKELYSEKDRGNALEKERDELKKKYEEVANRSESPYEVVNI</sequence>
<feature type="region of interest" description="Disordered" evidence="2">
    <location>
        <begin position="127"/>
        <end position="152"/>
    </location>
</feature>
<reference evidence="4" key="1">
    <citation type="submission" date="2022-10" db="EMBL/GenBank/DDBJ databases">
        <title>Genome assembly of Pristionchus species.</title>
        <authorList>
            <person name="Yoshida K."/>
            <person name="Sommer R.J."/>
        </authorList>
    </citation>
    <scope>NUCLEOTIDE SEQUENCE [LARGE SCALE GENOMIC DNA]</scope>
    <source>
        <strain evidence="4">RS5460</strain>
    </source>
</reference>
<dbReference type="AlphaFoldDB" id="A0AAN5CXR3"/>
<feature type="compositionally biased region" description="Polar residues" evidence="2">
    <location>
        <begin position="134"/>
        <end position="149"/>
    </location>
</feature>
<dbReference type="EMBL" id="BTRK01000005">
    <property type="protein sequence ID" value="GMR52624.1"/>
    <property type="molecule type" value="Genomic_DNA"/>
</dbReference>
<feature type="compositionally biased region" description="Basic and acidic residues" evidence="2">
    <location>
        <begin position="39"/>
        <end position="48"/>
    </location>
</feature>
<gene>
    <name evidence="3" type="ORF">PMAYCL1PPCAC_22819</name>
</gene>
<evidence type="ECO:0000256" key="1">
    <source>
        <dbReference type="SAM" id="Coils"/>
    </source>
</evidence>
<feature type="non-terminal residue" evidence="3">
    <location>
        <position position="1"/>
    </location>
</feature>
<name>A0AAN5CXR3_9BILA</name>
<evidence type="ECO:0000256" key="2">
    <source>
        <dbReference type="SAM" id="MobiDB-lite"/>
    </source>
</evidence>
<protein>
    <submittedName>
        <fullName evidence="3">Uncharacterized protein</fullName>
    </submittedName>
</protein>
<feature type="non-terminal residue" evidence="3">
    <location>
        <position position="206"/>
    </location>
</feature>
<evidence type="ECO:0000313" key="4">
    <source>
        <dbReference type="Proteomes" id="UP001328107"/>
    </source>
</evidence>
<evidence type="ECO:0000313" key="3">
    <source>
        <dbReference type="EMBL" id="GMR52624.1"/>
    </source>
</evidence>
<proteinExistence type="predicted"/>
<accession>A0AAN5CXR3</accession>
<dbReference type="Proteomes" id="UP001328107">
    <property type="component" value="Unassembled WGS sequence"/>
</dbReference>
<organism evidence="3 4">
    <name type="scientific">Pristionchus mayeri</name>
    <dbReference type="NCBI Taxonomy" id="1317129"/>
    <lineage>
        <taxon>Eukaryota</taxon>
        <taxon>Metazoa</taxon>
        <taxon>Ecdysozoa</taxon>
        <taxon>Nematoda</taxon>
        <taxon>Chromadorea</taxon>
        <taxon>Rhabditida</taxon>
        <taxon>Rhabditina</taxon>
        <taxon>Diplogasteromorpha</taxon>
        <taxon>Diplogasteroidea</taxon>
        <taxon>Neodiplogasteridae</taxon>
        <taxon>Pristionchus</taxon>
    </lineage>
</organism>
<keyword evidence="4" id="KW-1185">Reference proteome</keyword>
<feature type="coiled-coil region" evidence="1">
    <location>
        <begin position="162"/>
        <end position="196"/>
    </location>
</feature>